<keyword evidence="1" id="KW-0472">Membrane</keyword>
<feature type="transmembrane region" description="Helical" evidence="1">
    <location>
        <begin position="178"/>
        <end position="199"/>
    </location>
</feature>
<keyword evidence="1" id="KW-1133">Transmembrane helix</keyword>
<keyword evidence="1" id="KW-0812">Transmembrane</keyword>
<reference evidence="3 4" key="1">
    <citation type="submission" date="2021-06" db="EMBL/GenBank/DDBJ databases">
        <authorList>
            <person name="Sun Q."/>
            <person name="Li D."/>
        </authorList>
    </citation>
    <scope>NUCLEOTIDE SEQUENCE [LARGE SCALE GENOMIC DNA]</scope>
    <source>
        <strain evidence="3 4">MSJ-40</strain>
    </source>
</reference>
<comment type="caution">
    <text evidence="3">The sequence shown here is derived from an EMBL/GenBank/DDBJ whole genome shotgun (WGS) entry which is preliminary data.</text>
</comment>
<dbReference type="Proteomes" id="UP000749471">
    <property type="component" value="Unassembled WGS sequence"/>
</dbReference>
<evidence type="ECO:0000256" key="1">
    <source>
        <dbReference type="SAM" id="Phobius"/>
    </source>
</evidence>
<feature type="transmembrane region" description="Helical" evidence="1">
    <location>
        <begin position="15"/>
        <end position="35"/>
    </location>
</feature>
<evidence type="ECO:0000259" key="2">
    <source>
        <dbReference type="PROSITE" id="PS50106"/>
    </source>
</evidence>
<dbReference type="EMBL" id="JAHLPM010000008">
    <property type="protein sequence ID" value="MBU5438487.1"/>
    <property type="molecule type" value="Genomic_DNA"/>
</dbReference>
<name>A0ABS6E6E3_9FIRM</name>
<evidence type="ECO:0000313" key="3">
    <source>
        <dbReference type="EMBL" id="MBU5438487.1"/>
    </source>
</evidence>
<dbReference type="InterPro" id="IPR001478">
    <property type="entry name" value="PDZ"/>
</dbReference>
<keyword evidence="4" id="KW-1185">Reference proteome</keyword>
<dbReference type="InterPro" id="IPR041489">
    <property type="entry name" value="PDZ_6"/>
</dbReference>
<feature type="transmembrane region" description="Helical" evidence="1">
    <location>
        <begin position="86"/>
        <end position="106"/>
    </location>
</feature>
<gene>
    <name evidence="3" type="ORF">KQI42_10730</name>
</gene>
<sequence length="377" mass="42833">MYGLYQIVLFTIKDILYTLKSPFFLLILGIIYFQYRKIGEMEKEILGSRKNSLIKVFTSTIFGIFGGTIASIIFIYLGIVINPKDFIYILVAAITLSLINPRYMCFSYGGSIISLMNLIFGFPKIDVSSVMSVVAVLHLVESILVLLDGNRNRVPVFMEEGTRVIGAFNMNRFWPIPFVIFIGNDFIFPVTLIAILGYSDYAISTYPNGKTKKTSFTLFLYSLILLFLSKTPSFLYFSPIFGLVGHEFIILRNKKKEKSGIPLFTPSIKGVKVLEVLPNGIGSKLGIKTGDILLTINGIKIRDKKDIEDILFMKPDKLRLEFYNRNKGLTIKTYEGNNKEYKSLGLVIVPKIPEFAIVIQEKNSWRKRILNKAKRTN</sequence>
<feature type="domain" description="PDZ" evidence="2">
    <location>
        <begin position="248"/>
        <end position="326"/>
    </location>
</feature>
<feature type="transmembrane region" description="Helical" evidence="1">
    <location>
        <begin position="127"/>
        <end position="147"/>
    </location>
</feature>
<proteinExistence type="predicted"/>
<dbReference type="PROSITE" id="PS50106">
    <property type="entry name" value="PDZ"/>
    <property type="match status" value="1"/>
</dbReference>
<dbReference type="RefSeq" id="WP_216519632.1">
    <property type="nucleotide sequence ID" value="NZ_JAHLPM010000008.1"/>
</dbReference>
<feature type="transmembrane region" description="Helical" evidence="1">
    <location>
        <begin position="56"/>
        <end position="80"/>
    </location>
</feature>
<organism evidence="3 4">
    <name type="scientific">Tissierella simiarum</name>
    <dbReference type="NCBI Taxonomy" id="2841534"/>
    <lineage>
        <taxon>Bacteria</taxon>
        <taxon>Bacillati</taxon>
        <taxon>Bacillota</taxon>
        <taxon>Tissierellia</taxon>
        <taxon>Tissierellales</taxon>
        <taxon>Tissierellaceae</taxon>
        <taxon>Tissierella</taxon>
    </lineage>
</organism>
<dbReference type="Pfam" id="PF17820">
    <property type="entry name" value="PDZ_6"/>
    <property type="match status" value="1"/>
</dbReference>
<accession>A0ABS6E6E3</accession>
<protein>
    <submittedName>
        <fullName evidence="3">PDZ domain-containing protein</fullName>
    </submittedName>
</protein>
<evidence type="ECO:0000313" key="4">
    <source>
        <dbReference type="Proteomes" id="UP000749471"/>
    </source>
</evidence>
<dbReference type="SMART" id="SM00228">
    <property type="entry name" value="PDZ"/>
    <property type="match status" value="1"/>
</dbReference>